<comment type="similarity">
    <text evidence="1">Belongs to the Fur family.</text>
</comment>
<sequence length="86" mass="9625">MPDVSPTTVYNTLYELVALGELAPVENLSEGGARFDTNTSNHHHLFCMHCHTLVDIERDFPDVQLALAEAKGYQIVKKQLTFYGVC</sequence>
<protein>
    <recommendedName>
        <fullName evidence="8">Ferric uptake regulator, Fur family</fullName>
    </recommendedName>
</protein>
<dbReference type="GO" id="GO:1900376">
    <property type="term" value="P:regulation of secondary metabolite biosynthetic process"/>
    <property type="evidence" value="ECO:0007669"/>
    <property type="project" value="TreeGrafter"/>
</dbReference>
<dbReference type="GO" id="GO:0003700">
    <property type="term" value="F:DNA-binding transcription factor activity"/>
    <property type="evidence" value="ECO:0007669"/>
    <property type="project" value="InterPro"/>
</dbReference>
<dbReference type="PANTHER" id="PTHR33202">
    <property type="entry name" value="ZINC UPTAKE REGULATION PROTEIN"/>
    <property type="match status" value="1"/>
</dbReference>
<dbReference type="GO" id="GO:0008270">
    <property type="term" value="F:zinc ion binding"/>
    <property type="evidence" value="ECO:0007669"/>
    <property type="project" value="TreeGrafter"/>
</dbReference>
<keyword evidence="2" id="KW-0678">Repressor</keyword>
<evidence type="ECO:0000256" key="3">
    <source>
        <dbReference type="ARBA" id="ARBA00022833"/>
    </source>
</evidence>
<proteinExistence type="inferred from homology"/>
<evidence type="ECO:0000256" key="6">
    <source>
        <dbReference type="ARBA" id="ARBA00023163"/>
    </source>
</evidence>
<name>X1F0S0_9ZZZZ</name>
<evidence type="ECO:0000313" key="7">
    <source>
        <dbReference type="EMBL" id="GAH14418.1"/>
    </source>
</evidence>
<evidence type="ECO:0008006" key="8">
    <source>
        <dbReference type="Google" id="ProtNLM"/>
    </source>
</evidence>
<dbReference type="InterPro" id="IPR036388">
    <property type="entry name" value="WH-like_DNA-bd_sf"/>
</dbReference>
<dbReference type="SUPFAM" id="SSF46785">
    <property type="entry name" value="Winged helix' DNA-binding domain"/>
    <property type="match status" value="1"/>
</dbReference>
<dbReference type="PANTHER" id="PTHR33202:SF7">
    <property type="entry name" value="FERRIC UPTAKE REGULATION PROTEIN"/>
    <property type="match status" value="1"/>
</dbReference>
<dbReference type="EMBL" id="BART01030122">
    <property type="protein sequence ID" value="GAH14418.1"/>
    <property type="molecule type" value="Genomic_DNA"/>
</dbReference>
<dbReference type="GO" id="GO:0000976">
    <property type="term" value="F:transcription cis-regulatory region binding"/>
    <property type="evidence" value="ECO:0007669"/>
    <property type="project" value="TreeGrafter"/>
</dbReference>
<organism evidence="7">
    <name type="scientific">marine sediment metagenome</name>
    <dbReference type="NCBI Taxonomy" id="412755"/>
    <lineage>
        <taxon>unclassified sequences</taxon>
        <taxon>metagenomes</taxon>
        <taxon>ecological metagenomes</taxon>
    </lineage>
</organism>
<evidence type="ECO:0000256" key="1">
    <source>
        <dbReference type="ARBA" id="ARBA00007957"/>
    </source>
</evidence>
<keyword evidence="5" id="KW-0238">DNA-binding</keyword>
<keyword evidence="6" id="KW-0804">Transcription</keyword>
<reference evidence="7" key="1">
    <citation type="journal article" date="2014" name="Front. Microbiol.">
        <title>High frequency of phylogenetically diverse reductive dehalogenase-homologous genes in deep subseafloor sedimentary metagenomes.</title>
        <authorList>
            <person name="Kawai M."/>
            <person name="Futagami T."/>
            <person name="Toyoda A."/>
            <person name="Takaki Y."/>
            <person name="Nishi S."/>
            <person name="Hori S."/>
            <person name="Arai W."/>
            <person name="Tsubouchi T."/>
            <person name="Morono Y."/>
            <person name="Uchiyama I."/>
            <person name="Ito T."/>
            <person name="Fujiyama A."/>
            <person name="Inagaki F."/>
            <person name="Takami H."/>
        </authorList>
    </citation>
    <scope>NUCLEOTIDE SEQUENCE</scope>
    <source>
        <strain evidence="7">Expedition CK06-06</strain>
    </source>
</reference>
<keyword evidence="4" id="KW-0805">Transcription regulation</keyword>
<dbReference type="CDD" id="cd07153">
    <property type="entry name" value="Fur_like"/>
    <property type="match status" value="1"/>
</dbReference>
<dbReference type="GO" id="GO:0045892">
    <property type="term" value="P:negative regulation of DNA-templated transcription"/>
    <property type="evidence" value="ECO:0007669"/>
    <property type="project" value="TreeGrafter"/>
</dbReference>
<evidence type="ECO:0000256" key="4">
    <source>
        <dbReference type="ARBA" id="ARBA00023015"/>
    </source>
</evidence>
<dbReference type="InterPro" id="IPR036390">
    <property type="entry name" value="WH_DNA-bd_sf"/>
</dbReference>
<dbReference type="AlphaFoldDB" id="X1F0S0"/>
<evidence type="ECO:0000256" key="5">
    <source>
        <dbReference type="ARBA" id="ARBA00023125"/>
    </source>
</evidence>
<comment type="caution">
    <text evidence="7">The sequence shown here is derived from an EMBL/GenBank/DDBJ whole genome shotgun (WGS) entry which is preliminary data.</text>
</comment>
<dbReference type="Gene3D" id="3.30.1490.190">
    <property type="match status" value="1"/>
</dbReference>
<gene>
    <name evidence="7" type="ORF">S01H4_52673</name>
</gene>
<evidence type="ECO:0000256" key="2">
    <source>
        <dbReference type="ARBA" id="ARBA00022491"/>
    </source>
</evidence>
<dbReference type="InterPro" id="IPR002481">
    <property type="entry name" value="FUR"/>
</dbReference>
<dbReference type="Gene3D" id="1.10.10.10">
    <property type="entry name" value="Winged helix-like DNA-binding domain superfamily/Winged helix DNA-binding domain"/>
    <property type="match status" value="1"/>
</dbReference>
<keyword evidence="3" id="KW-0862">Zinc</keyword>
<dbReference type="Pfam" id="PF01475">
    <property type="entry name" value="FUR"/>
    <property type="match status" value="1"/>
</dbReference>
<accession>X1F0S0</accession>
<dbReference type="InterPro" id="IPR043135">
    <property type="entry name" value="Fur_C"/>
</dbReference>